<dbReference type="AlphaFoldDB" id="A0A506U4C0"/>
<protein>
    <submittedName>
        <fullName evidence="6">TetR/AcrR family transcriptional regulator</fullName>
    </submittedName>
</protein>
<evidence type="ECO:0000313" key="6">
    <source>
        <dbReference type="EMBL" id="TPW27389.1"/>
    </source>
</evidence>
<keyword evidence="1" id="KW-0805">Transcription regulation</keyword>
<dbReference type="OrthoDB" id="9798857at2"/>
<dbReference type="PANTHER" id="PTHR47506">
    <property type="entry name" value="TRANSCRIPTIONAL REGULATORY PROTEIN"/>
    <property type="match status" value="1"/>
</dbReference>
<keyword evidence="7" id="KW-1185">Reference proteome</keyword>
<dbReference type="GO" id="GO:0003677">
    <property type="term" value="F:DNA binding"/>
    <property type="evidence" value="ECO:0007669"/>
    <property type="project" value="UniProtKB-UniRule"/>
</dbReference>
<dbReference type="Gene3D" id="1.10.10.60">
    <property type="entry name" value="Homeodomain-like"/>
    <property type="match status" value="1"/>
</dbReference>
<proteinExistence type="predicted"/>
<feature type="DNA-binding region" description="H-T-H motif" evidence="4">
    <location>
        <begin position="32"/>
        <end position="51"/>
    </location>
</feature>
<dbReference type="Pfam" id="PF00440">
    <property type="entry name" value="TetR_N"/>
    <property type="match status" value="1"/>
</dbReference>
<dbReference type="InterPro" id="IPR001647">
    <property type="entry name" value="HTH_TetR"/>
</dbReference>
<evidence type="ECO:0000313" key="7">
    <source>
        <dbReference type="Proteomes" id="UP000318801"/>
    </source>
</evidence>
<dbReference type="InterPro" id="IPR011075">
    <property type="entry name" value="TetR_C"/>
</dbReference>
<organism evidence="6 7">
    <name type="scientific">Martelella alba</name>
    <dbReference type="NCBI Taxonomy" id="2590451"/>
    <lineage>
        <taxon>Bacteria</taxon>
        <taxon>Pseudomonadati</taxon>
        <taxon>Pseudomonadota</taxon>
        <taxon>Alphaproteobacteria</taxon>
        <taxon>Hyphomicrobiales</taxon>
        <taxon>Aurantimonadaceae</taxon>
        <taxon>Martelella</taxon>
    </lineage>
</organism>
<accession>A0A506U4C0</accession>
<comment type="caution">
    <text evidence="6">The sequence shown here is derived from an EMBL/GenBank/DDBJ whole genome shotgun (WGS) entry which is preliminary data.</text>
</comment>
<gene>
    <name evidence="6" type="ORF">FJU08_20460</name>
</gene>
<dbReference type="InterPro" id="IPR036271">
    <property type="entry name" value="Tet_transcr_reg_TetR-rel_C_sf"/>
</dbReference>
<dbReference type="SUPFAM" id="SSF46689">
    <property type="entry name" value="Homeodomain-like"/>
    <property type="match status" value="1"/>
</dbReference>
<dbReference type="Pfam" id="PF16925">
    <property type="entry name" value="TetR_C_13"/>
    <property type="match status" value="1"/>
</dbReference>
<dbReference type="Gene3D" id="1.10.357.10">
    <property type="entry name" value="Tetracycline Repressor, domain 2"/>
    <property type="match status" value="1"/>
</dbReference>
<evidence type="ECO:0000256" key="3">
    <source>
        <dbReference type="ARBA" id="ARBA00023163"/>
    </source>
</evidence>
<dbReference type="SUPFAM" id="SSF48498">
    <property type="entry name" value="Tetracyclin repressor-like, C-terminal domain"/>
    <property type="match status" value="1"/>
</dbReference>
<feature type="domain" description="HTH tetR-type" evidence="5">
    <location>
        <begin position="9"/>
        <end position="69"/>
    </location>
</feature>
<dbReference type="EMBL" id="VHLG01000018">
    <property type="protein sequence ID" value="TPW27389.1"/>
    <property type="molecule type" value="Genomic_DNA"/>
</dbReference>
<dbReference type="InterPro" id="IPR023772">
    <property type="entry name" value="DNA-bd_HTH_TetR-type_CS"/>
</dbReference>
<name>A0A506U4C0_9HYPH</name>
<evidence type="ECO:0000259" key="5">
    <source>
        <dbReference type="PROSITE" id="PS50977"/>
    </source>
</evidence>
<dbReference type="PANTHER" id="PTHR47506:SF7">
    <property type="entry name" value="TRANSCRIPTIONAL REGULATORY PROTEIN"/>
    <property type="match status" value="1"/>
</dbReference>
<evidence type="ECO:0000256" key="2">
    <source>
        <dbReference type="ARBA" id="ARBA00023125"/>
    </source>
</evidence>
<sequence length="193" mass="20620">MRVSREQVEENRKTLLTAAGRLFRARGFDAVSVAEVMKEAGLTHGGFYGYFKNKDDLIGQAMAAVFETAETSPQEPERLLAQYLSPQHRDDPGRGCPMAALAGETIRQPGGVRAEMTAGLRRQLAALAGSLPGADEAARHRAAVGIWSGMVGALMLSRMSDDPALSDDILSEARAWLTEALPEALPGGAAQRT</sequence>
<reference evidence="6 7" key="1">
    <citation type="submission" date="2019-06" db="EMBL/GenBank/DDBJ databases">
        <authorList>
            <person name="Li M."/>
        </authorList>
    </citation>
    <scope>NUCLEOTIDE SEQUENCE [LARGE SCALE GENOMIC DNA]</scope>
    <source>
        <strain evidence="6 7">BGMRC2036</strain>
    </source>
</reference>
<dbReference type="PRINTS" id="PR00455">
    <property type="entry name" value="HTHTETR"/>
</dbReference>
<dbReference type="PROSITE" id="PS01081">
    <property type="entry name" value="HTH_TETR_1"/>
    <property type="match status" value="1"/>
</dbReference>
<dbReference type="Proteomes" id="UP000318801">
    <property type="component" value="Unassembled WGS sequence"/>
</dbReference>
<dbReference type="PROSITE" id="PS50977">
    <property type="entry name" value="HTH_TETR_2"/>
    <property type="match status" value="1"/>
</dbReference>
<keyword evidence="2 4" id="KW-0238">DNA-binding</keyword>
<dbReference type="InterPro" id="IPR009057">
    <property type="entry name" value="Homeodomain-like_sf"/>
</dbReference>
<keyword evidence="3" id="KW-0804">Transcription</keyword>
<evidence type="ECO:0000256" key="1">
    <source>
        <dbReference type="ARBA" id="ARBA00023015"/>
    </source>
</evidence>
<evidence type="ECO:0000256" key="4">
    <source>
        <dbReference type="PROSITE-ProRule" id="PRU00335"/>
    </source>
</evidence>